<dbReference type="GO" id="GO:0009887">
    <property type="term" value="P:animal organ morphogenesis"/>
    <property type="evidence" value="ECO:0007669"/>
    <property type="project" value="TreeGrafter"/>
</dbReference>
<evidence type="ECO:0000256" key="11">
    <source>
        <dbReference type="ARBA" id="ARBA00023292"/>
    </source>
</evidence>
<evidence type="ECO:0000259" key="17">
    <source>
        <dbReference type="PROSITE" id="PS50025"/>
    </source>
</evidence>
<feature type="domain" description="Laminin N-terminal" evidence="21">
    <location>
        <begin position="26"/>
        <end position="287"/>
    </location>
</feature>
<proteinExistence type="predicted"/>
<feature type="domain" description="Laminin EGF-like" evidence="18">
    <location>
        <begin position="1430"/>
        <end position="1478"/>
    </location>
</feature>
<organism evidence="22 23">
    <name type="scientific">Paralvinella palmiformis</name>
    <dbReference type="NCBI Taxonomy" id="53620"/>
    <lineage>
        <taxon>Eukaryota</taxon>
        <taxon>Metazoa</taxon>
        <taxon>Spiralia</taxon>
        <taxon>Lophotrochozoa</taxon>
        <taxon>Annelida</taxon>
        <taxon>Polychaeta</taxon>
        <taxon>Sedentaria</taxon>
        <taxon>Canalipalpata</taxon>
        <taxon>Terebellida</taxon>
        <taxon>Terebelliformia</taxon>
        <taxon>Alvinellidae</taxon>
        <taxon>Paralvinella</taxon>
    </lineage>
</organism>
<dbReference type="PROSITE" id="PS50050">
    <property type="entry name" value="TNFR_NGFR_2"/>
    <property type="match status" value="1"/>
</dbReference>
<evidence type="ECO:0008006" key="24">
    <source>
        <dbReference type="Google" id="ProtNLM"/>
    </source>
</evidence>
<dbReference type="Gene3D" id="2.60.120.260">
    <property type="entry name" value="Galactose-binding domain-like"/>
    <property type="match status" value="2"/>
</dbReference>
<feature type="disulfide bond" evidence="14">
    <location>
        <begin position="1386"/>
        <end position="1403"/>
    </location>
</feature>
<feature type="disulfide bond" evidence="14">
    <location>
        <begin position="437"/>
        <end position="446"/>
    </location>
</feature>
<feature type="disulfide bond" evidence="14">
    <location>
        <begin position="1546"/>
        <end position="1563"/>
    </location>
</feature>
<dbReference type="PROSITE" id="PS01248">
    <property type="entry name" value="EGF_LAM_1"/>
    <property type="match status" value="5"/>
</dbReference>
<feature type="domain" description="Laminin EGF-like" evidence="18">
    <location>
        <begin position="1824"/>
        <end position="1870"/>
    </location>
</feature>
<feature type="coiled-coil region" evidence="15">
    <location>
        <begin position="2576"/>
        <end position="2606"/>
    </location>
</feature>
<dbReference type="InterPro" id="IPR013320">
    <property type="entry name" value="ConA-like_dom_sf"/>
</dbReference>
<feature type="disulfide bond" evidence="14">
    <location>
        <begin position="462"/>
        <end position="474"/>
    </location>
</feature>
<feature type="signal peptide" evidence="16">
    <location>
        <begin position="1"/>
        <end position="27"/>
    </location>
</feature>
<evidence type="ECO:0000259" key="19">
    <source>
        <dbReference type="PROSITE" id="PS50050"/>
    </source>
</evidence>
<keyword evidence="9 14" id="KW-1015">Disulfide bond</keyword>
<dbReference type="GO" id="GO:0030155">
    <property type="term" value="P:regulation of cell adhesion"/>
    <property type="evidence" value="ECO:0007669"/>
    <property type="project" value="InterPro"/>
</dbReference>
<dbReference type="InterPro" id="IPR009254">
    <property type="entry name" value="Laminin_aI"/>
</dbReference>
<feature type="disulfide bond" evidence="14">
    <location>
        <begin position="601"/>
        <end position="613"/>
    </location>
</feature>
<keyword evidence="5" id="KW-0677">Repeat</keyword>
<comment type="caution">
    <text evidence="14">Lacks conserved residue(s) required for the propagation of feature annotation.</text>
</comment>
<feature type="disulfide bond" evidence="12">
    <location>
        <begin position="3664"/>
        <end position="3691"/>
    </location>
</feature>
<dbReference type="PROSITE" id="PS00022">
    <property type="entry name" value="EGF_1"/>
    <property type="match status" value="1"/>
</dbReference>
<evidence type="ECO:0000256" key="10">
    <source>
        <dbReference type="ARBA" id="ARBA00023180"/>
    </source>
</evidence>
<dbReference type="SUPFAM" id="SSF49899">
    <property type="entry name" value="Concanavalin A-like lectins/glucanases"/>
    <property type="match status" value="5"/>
</dbReference>
<dbReference type="FunFam" id="2.10.25.10:FF:000011">
    <property type="entry name" value="Cadherin EGF LAG seven-pass G-type receptor"/>
    <property type="match status" value="1"/>
</dbReference>
<feature type="domain" description="Laminin G" evidence="17">
    <location>
        <begin position="2888"/>
        <end position="3061"/>
    </location>
</feature>
<dbReference type="GO" id="GO:0045995">
    <property type="term" value="P:regulation of embryonic development"/>
    <property type="evidence" value="ECO:0007669"/>
    <property type="project" value="InterPro"/>
</dbReference>
<gene>
    <name evidence="22" type="ORF">LSH36_226g03015</name>
</gene>
<feature type="domain" description="Laminin EGF-like" evidence="18">
    <location>
        <begin position="462"/>
        <end position="507"/>
    </location>
</feature>
<feature type="domain" description="Laminin EGF-like" evidence="18">
    <location>
        <begin position="601"/>
        <end position="645"/>
    </location>
</feature>
<feature type="domain" description="Laminin IV type A" evidence="20">
    <location>
        <begin position="1615"/>
        <end position="1790"/>
    </location>
</feature>
<dbReference type="FunFam" id="2.10.25.10:FF:000105">
    <property type="entry name" value="laminin subunit gamma-1"/>
    <property type="match status" value="1"/>
</dbReference>
<feature type="domain" description="Laminin EGF-like" evidence="18">
    <location>
        <begin position="508"/>
        <end position="554"/>
    </location>
</feature>
<protein>
    <recommendedName>
        <fullName evidence="24">Laminin subunit alpha</fullName>
    </recommendedName>
</protein>
<accession>A0AAD9JMH1</accession>
<keyword evidence="11 14" id="KW-0424">Laminin EGF-like domain</keyword>
<dbReference type="GO" id="GO:0007155">
    <property type="term" value="P:cell adhesion"/>
    <property type="evidence" value="ECO:0007669"/>
    <property type="project" value="UniProtKB-KW"/>
</dbReference>
<dbReference type="SMART" id="SM00136">
    <property type="entry name" value="LamNT"/>
    <property type="match status" value="1"/>
</dbReference>
<feature type="disulfide bond" evidence="14">
    <location>
        <begin position="576"/>
        <end position="585"/>
    </location>
</feature>
<feature type="domain" description="Laminin EGF-like" evidence="18">
    <location>
        <begin position="2029"/>
        <end position="2075"/>
    </location>
</feature>
<evidence type="ECO:0000259" key="21">
    <source>
        <dbReference type="PROSITE" id="PS51117"/>
    </source>
</evidence>
<feature type="disulfide bond" evidence="14">
    <location>
        <begin position="648"/>
        <end position="665"/>
    </location>
</feature>
<dbReference type="FunFam" id="2.10.25.10:FF:000209">
    <property type="entry name" value="Laminin subunit alpha 5"/>
    <property type="match status" value="3"/>
</dbReference>
<dbReference type="InterPro" id="IPR001368">
    <property type="entry name" value="TNFR/NGFR_Cys_rich_reg"/>
</dbReference>
<feature type="disulfide bond" evidence="14">
    <location>
        <begin position="2049"/>
        <end position="2058"/>
    </location>
</feature>
<sequence>MASDVVRPMLELLIVLSLFSLLNVAFCEVLTPPYFNLAVKKHVSATSTCGYGVSEPELFCKLTGANRDNDRTEVQEDFELIRGQLCDYCYTAAYPGKDGKDHRAFHATDGTEQWWQSPPLSRGLKYNEVNLTIDLGQEYHVAYVFIKMANSPRPGVFALERSVDYGKTWKPWQYFADTVSDCHTFFGDVGYENHITSDNSVVCTTDFSSIVPLEGGEIVVSLVNDRPSSRNFSYSPTLQEWTKATGVRLRLLRTKTLFGHLMAKARQDPTVTRRYYYSIKDISIGGRCVCNGHADTCDLTDPNDPAKLKCRCRHNTCGDQCEKCCSGFVQKPWKPATLDDENECEPCNCHGHSENCYYDEEVALKHDSLDIHGKHEGGGVCQDCRDHTTGINCEQCVDGYYRPFDRSPADRDACQTCQCDLTVSTGNCEDGTGRCECRPEYAGTNCDRCNDGYYGYPRCLPCDCNIVGTLNRVCQVGGGQCPCKPNYDGLNCDRCAYGYFNFPECRPCSCDPFGATSPNSCNQDDGYCSCKANYMGRDCGQCSHGYFNYPSCNLCNCDVTGSTEEICDADTGYCLCKDNFGGHTCEQCGVGYYRYPRCMECGCNPEGSQGRSCDDYGQCRCKMNFAGRTCDRCAPGYYRYPECLACDCDTYGSYGQTCDQEIGQCTCRPTFEGLQCDSCKPNYYNYPLCEECSCNPAGAKQVPGYPLGGCGRYNDGRLCECKENVNGRICDTCKPGYWNLDRQNPLGCEACNCYTAGTVGGSPVCSVTDGQCRCKPYVGDRRCDQCLDGYYNLQSSNVFGCQACGCDVGGSRDNACDKVTGDCNCLPRVSGRRCDKPLAQHFFPTLYQMQYEMEDGRTSRGGAVRYGFDQDVFPNYSWRGYAIYSHIQDEVQVAVDINKASLYRIVFYYHNPGFNNINADVTVTPERSTEATQSGNIILPSTAHPEHQSVLNTFVLNSGRWTISLKTPERLYVDYVVLLPQHYYEATIMQEKVNNPCMVPLTNGLCKHYAYVDVTSYPSIRAENAYVRIGTERENVQLYPEQRICDDLGVPNLAYMNPSQRTIFLNLPLPGSGKYVLIIQYHSRRDSRQQLTIDVASPGARDSGHIFFPYCPYSSLCRQVVLDSDDNVKVFDIDGAYASLTLAGGADIDLAIDSVIAIPVQEWNVGFIQPKFQCIYKDKVCIQSTYGTPPGSLRIEIEKGNEHRIATDLPPLITDFNIRAVKLDGNAPSITIRSTVTNPGGYVFMAHYYQPHYVGFGVDVEVLVDNKQYKGHFIAEYCPNPAGCRATITFPDGRDKINVQLTDLDFMVTINNTQDRPVWLDYIQVIPYQQYRKEYTEVQDVDKSVEFINKCGQDHFYINTSVSGFCRDSVFSLTTDYNNGAQTCDCNLEGSLSFRCEEFGGQCKCKKHVIGRTCSQCQTGYYGFPNCRRCNCPSQLCDSITGQCVCPPKVTGPDCNICLPETFGFDPLIGCEECNCEPAGVRHNRLDCEATTGQCSVNKLVLNGRESSFIYPLKCIDSCKPHVAGRRCDCCEAGYYSYPRCMPCSCDTRGTTEAICDQRSAECLCKENVLGLQCSECAPSTFYLEERNPSGCTQCFCFGFTSRCRSSDLRRDTVNEMRGWGITNLKMPNIYQRGQTIEAIIQSGDIVDNNAAIYWVAPLDYLGNKVTSYGGKLRYTVKFRVPANQSPGGVVDSDVRIEGNNFTLVYTSTEQPVNGVPLQVEVDMLENHFIHEQSGAPVSREQFMITLSQLDALHIRASYYTIVSQVSLSDVSLDIATLYGTGDLAQNVEHCECPPNYKGTSCEQCADGFYRSSSGPYLGSCVPCQCNGKAERCDPDTGVCLDCRDNFSGPQCIACMPGHYLDPISDRCTSCSCPLNVPSNNFARTCSVNAWGQVDMCDCLPGYVGRHCERCDYGYWGNPEQIGSRCMPCDCSGNINIYDPQSCDLLTGQCLKCINNTAGERCERCADWYYGDAIDLKDCKRCDCDQVGTEMCDHRTGACLCKSNVIGQRCDQCAPGTFGFHSGLGCQACDCARASYGTDCDTATGQCHCRDGVTGRRCDHCEQGYWNYQSAGCTKCQCEYEGAVTCDPVDGSCQCLPGVTGSKCDMCLPRWVMIPKQGCQECDGCIHLLLDEIDFMEYNLTAMIYELDSVSVGVNTLKRLNKINSTVYELRPLVDRMVADPSDPDLLKGLIDELVELQAKSDNNRDDADRTVRNSEVAEANAADTLKDAQDLRGYVQKGIDAANDAVRFALEVLQDIRSSIDTANIDLLLRQAELILEEIKARDFTDVRDNANGELSEADDLLRRVKDLEELINEQERQLRDDEARVDDVLDKLRELRNYSRHAIDNAQAAEAVNTRDRKLMDDIKDKIARIEAGEKVAKDVLAIAEDVLKSARQFLDDARIAYESIEMELTRLDQARNNIMDRVVFISVENKSNRPFVDNATEHAYKLRQQADYLKKIAGIDVSADNALKIIDAYKGIVKAINEADDFSQDAVNKAQEALIDTEGLADRARKALEISRDLNLNAITLDRTVEHDLVPRRNDAMDYTLTVTDLQEQVDIELSKLLDGLDALPEGFTTEADSAVDRAENARQKAENASSRIKNIIGRLPKDKTTVIELETVIRSSNIDINTALNQVDDVRSIVQESDEYMLNLNITAERVLTLGFKVQGDLSELRRKISVARLQASLIKVGMTFNQDTTLQVRNPKNLQQAGSYNELSIFFRTDEPNGFLAYIGPDVRSVQSETDYMALEIVDGKVVFTYDLGVGRPMRITNPEFVNDGKWHEVIIQRTGKSAILKVRSPDEPKVTEVSGTAEGSFAVFDLNRNLGNTKFYIGGVPVSAGLQDRLRETKFYGCIEDVKFDQVPIGLWDFVYGENLRGCSARDELIGVDTNGFKFDGNGYLILEKGTTTNVKEYSKVQFDFKTFSENGLMFLMGDNEGETDFFAVEMVGGKVKLIYNLGSGAGSVVSQQSFNDGKWHTLSAERYKKQGLLKVDGNTIDGLASGGIHKHLETNNKLYIGGFPGKHWFKDVTNTGFEGCIQNFYLGPNPRNMNDNIEANGVLPGCPQIARVISFSREIPNSYIEMERVSVDRDFEMTFKIKTEEPEGLLFYVTDDTTDQNDAFSVSIVDGKISVTGAVEDRRTTLETNTNQYNDGGWHYITVTKRSKDLQLHVDDTEMVKTTIEGKRRIKTTTPLYFGGVPPGYSIVPANVGTETHFIGCIGDVTVNGKFINFASAPLTHQRGVLLDSCPLVDPTPEPPSEIPFPSFTVPTGRFRNFALVPPSNQRGVILAPCPIKDPQVPTPPAPLPTVLFTYPPGVPKPDIKCALPSEPEPPALDAVAAGTRFGLHPHSRIEYNTLPDEIKTNVEFSIDFRTTYQDGVIFYVDDEHHSDFMALYMKDGKVMFGYNCGSGIATIPTNNFYNDGHWHTAFFTRENTDGRLLLDGGAEDLRGVSPGNSKSIDVVVPFYIGGIDLETATFATDNTQEITNSFVGCLRNFLQNGNEVGEPDQEFYTKKCYDNVENGAFFYADGGYIMQQDSFHVGLDINITLEMRPRSADGVLLSIYGKQRDYLIIQLVNGELRFAVENGGGEIEAVYTSPFPNGLCDGGWHTIAAVKAKNLIRLSVDGVFIDDVTGTEGVSSTDTNDPIYIGGVPERHRGIKTLGQYIGCVKDLVINGIPQSMATAEISGRVDLNFCPQN</sequence>
<evidence type="ECO:0000256" key="3">
    <source>
        <dbReference type="ARBA" id="ARBA00022530"/>
    </source>
</evidence>
<feature type="domain" description="Laminin EGF-like" evidence="18">
    <location>
        <begin position="2076"/>
        <end position="2121"/>
    </location>
</feature>
<dbReference type="InterPro" id="IPR010307">
    <property type="entry name" value="Laminin_dom_II"/>
</dbReference>
<evidence type="ECO:0000256" key="2">
    <source>
        <dbReference type="ARBA" id="ARBA00022525"/>
    </source>
</evidence>
<dbReference type="PANTHER" id="PTHR10574:SF406">
    <property type="entry name" value="LAMININ SUBUNIT ALPHA 5"/>
    <property type="match status" value="1"/>
</dbReference>
<feature type="disulfide bond" evidence="14">
    <location>
        <begin position="1446"/>
        <end position="1455"/>
    </location>
</feature>
<dbReference type="Proteomes" id="UP001208570">
    <property type="component" value="Unassembled WGS sequence"/>
</dbReference>
<feature type="disulfide bond" evidence="14">
    <location>
        <begin position="1843"/>
        <end position="1852"/>
    </location>
</feature>
<dbReference type="CDD" id="cd02795">
    <property type="entry name" value="CBM6-CBM35-CBM36_like"/>
    <property type="match status" value="1"/>
</dbReference>
<feature type="domain" description="Laminin G" evidence="17">
    <location>
        <begin position="2690"/>
        <end position="2877"/>
    </location>
</feature>
<keyword evidence="2" id="KW-0964">Secreted</keyword>
<dbReference type="Pfam" id="PF06009">
    <property type="entry name" value="Laminin_II"/>
    <property type="match status" value="1"/>
</dbReference>
<dbReference type="InterPro" id="IPR000034">
    <property type="entry name" value="Laminin_IV"/>
</dbReference>
<dbReference type="PANTHER" id="PTHR10574">
    <property type="entry name" value="NETRIN/LAMININ-RELATED"/>
    <property type="match status" value="1"/>
</dbReference>
<dbReference type="Pfam" id="PF02210">
    <property type="entry name" value="Laminin_G_2"/>
    <property type="match status" value="3"/>
</dbReference>
<dbReference type="SUPFAM" id="SSF57196">
    <property type="entry name" value="EGF/Laminin"/>
    <property type="match status" value="19"/>
</dbReference>
<evidence type="ECO:0000256" key="7">
    <source>
        <dbReference type="ARBA" id="ARBA00022889"/>
    </source>
</evidence>
<evidence type="ECO:0000256" key="8">
    <source>
        <dbReference type="ARBA" id="ARBA00023054"/>
    </source>
</evidence>
<evidence type="ECO:0000256" key="13">
    <source>
        <dbReference type="PROSITE-ProRule" id="PRU00206"/>
    </source>
</evidence>
<evidence type="ECO:0000313" key="23">
    <source>
        <dbReference type="Proteomes" id="UP001208570"/>
    </source>
</evidence>
<feature type="disulfide bond" evidence="14">
    <location>
        <begin position="1565"/>
        <end position="1574"/>
    </location>
</feature>
<dbReference type="GO" id="GO:0005102">
    <property type="term" value="F:signaling receptor binding"/>
    <property type="evidence" value="ECO:0007669"/>
    <property type="project" value="InterPro"/>
</dbReference>
<feature type="domain" description="Laminin EGF-like" evidence="18">
    <location>
        <begin position="1929"/>
        <end position="1981"/>
    </location>
</feature>
<feature type="domain" description="Laminin EGF-like" evidence="18">
    <location>
        <begin position="692"/>
        <end position="750"/>
    </location>
</feature>
<feature type="disulfide bond" evidence="14">
    <location>
        <begin position="621"/>
        <end position="630"/>
    </location>
</feature>
<dbReference type="FunFam" id="2.10.25.10:FF:000188">
    <property type="entry name" value="Laminin subunit gamma 2"/>
    <property type="match status" value="1"/>
</dbReference>
<feature type="disulfide bond" evidence="14">
    <location>
        <begin position="1544"/>
        <end position="1556"/>
    </location>
</feature>
<comment type="caution">
    <text evidence="22">The sequence shown here is derived from an EMBL/GenBank/DDBJ whole genome shotgun (WGS) entry which is preliminary data.</text>
</comment>
<dbReference type="SMART" id="SM00281">
    <property type="entry name" value="LamB"/>
    <property type="match status" value="1"/>
</dbReference>
<dbReference type="FunFam" id="2.10.25.10:FF:000090">
    <property type="entry name" value="laminin subunit alpha"/>
    <property type="match status" value="2"/>
</dbReference>
<dbReference type="SMART" id="SM00282">
    <property type="entry name" value="LamG"/>
    <property type="match status" value="5"/>
</dbReference>
<dbReference type="CDD" id="cd00055">
    <property type="entry name" value="EGF_Lam"/>
    <property type="match status" value="22"/>
</dbReference>
<evidence type="ECO:0000313" key="22">
    <source>
        <dbReference type="EMBL" id="KAK2155944.1"/>
    </source>
</evidence>
<dbReference type="GO" id="GO:0005604">
    <property type="term" value="C:basement membrane"/>
    <property type="evidence" value="ECO:0007669"/>
    <property type="project" value="UniProtKB-SubCell"/>
</dbReference>
<dbReference type="GO" id="GO:0030334">
    <property type="term" value="P:regulation of cell migration"/>
    <property type="evidence" value="ECO:0007669"/>
    <property type="project" value="InterPro"/>
</dbReference>
<feature type="domain" description="Laminin EGF-like" evidence="18">
    <location>
        <begin position="555"/>
        <end position="600"/>
    </location>
</feature>
<feature type="disulfide bond" evidence="14">
    <location>
        <begin position="1965"/>
        <end position="1979"/>
    </location>
</feature>
<feature type="coiled-coil region" evidence="15">
    <location>
        <begin position="2292"/>
        <end position="2333"/>
    </location>
</feature>
<feature type="domain" description="Laminin EGF-like" evidence="18">
    <location>
        <begin position="417"/>
        <end position="461"/>
    </location>
</feature>
<keyword evidence="7" id="KW-0130">Cell adhesion</keyword>
<evidence type="ECO:0000259" key="18">
    <source>
        <dbReference type="PROSITE" id="PS50027"/>
    </source>
</evidence>
<dbReference type="Pfam" id="PF00054">
    <property type="entry name" value="Laminin_G_1"/>
    <property type="match status" value="2"/>
</dbReference>
<dbReference type="GO" id="GO:0009888">
    <property type="term" value="P:tissue development"/>
    <property type="evidence" value="ECO:0007669"/>
    <property type="project" value="TreeGrafter"/>
</dbReference>
<keyword evidence="3" id="KW-0272">Extracellular matrix</keyword>
<keyword evidence="23" id="KW-1185">Reference proteome</keyword>
<evidence type="ECO:0000256" key="14">
    <source>
        <dbReference type="PROSITE-ProRule" id="PRU00460"/>
    </source>
</evidence>
<dbReference type="Gene3D" id="2.60.120.200">
    <property type="match status" value="5"/>
</dbReference>
<dbReference type="Pfam" id="PF06008">
    <property type="entry name" value="Laminin_I"/>
    <property type="match status" value="1"/>
</dbReference>
<evidence type="ECO:0000256" key="12">
    <source>
        <dbReference type="PROSITE-ProRule" id="PRU00122"/>
    </source>
</evidence>
<feature type="disulfide bond" evidence="14">
    <location>
        <begin position="721"/>
        <end position="730"/>
    </location>
</feature>
<dbReference type="FunFam" id="2.10.25.10:FF:000051">
    <property type="entry name" value="Laminin subunit alpha 4"/>
    <property type="match status" value="1"/>
</dbReference>
<keyword evidence="8 15" id="KW-0175">Coiled coil</keyword>
<feature type="chain" id="PRO_5042164209" description="Laminin subunit alpha" evidence="16">
    <location>
        <begin position="28"/>
        <end position="3694"/>
    </location>
</feature>
<feature type="coiled-coil region" evidence="15">
    <location>
        <begin position="2397"/>
        <end position="2424"/>
    </location>
</feature>
<dbReference type="FunFam" id="2.10.25.10:FF:000074">
    <property type="entry name" value="Laminin subunit alpha"/>
    <property type="match status" value="1"/>
</dbReference>
<feature type="repeat" description="TNFR-Cys" evidence="13">
    <location>
        <begin position="1804"/>
        <end position="1852"/>
    </location>
</feature>
<feature type="disulfide bond" evidence="14">
    <location>
        <begin position="555"/>
        <end position="567"/>
    </location>
</feature>
<feature type="domain" description="Laminin EGF-like" evidence="18">
    <location>
        <begin position="1384"/>
        <end position="1429"/>
    </location>
</feature>
<dbReference type="FunFam" id="2.10.25.10:FF:000083">
    <property type="entry name" value="Laminin subunit alpha"/>
    <property type="match status" value="1"/>
</dbReference>
<keyword evidence="4 16" id="KW-0732">Signal</keyword>
<feature type="disulfide bond" evidence="14">
    <location>
        <begin position="2095"/>
        <end position="2104"/>
    </location>
</feature>
<feature type="disulfide bond" evidence="14">
    <location>
        <begin position="667"/>
        <end position="676"/>
    </location>
</feature>
<dbReference type="CDD" id="cd00110">
    <property type="entry name" value="LamG"/>
    <property type="match status" value="5"/>
</dbReference>
<feature type="disulfide bond" evidence="14">
    <location>
        <begin position="464"/>
        <end position="481"/>
    </location>
</feature>
<dbReference type="InterPro" id="IPR002049">
    <property type="entry name" value="LE_dom"/>
</dbReference>
<dbReference type="InterPro" id="IPR001791">
    <property type="entry name" value="Laminin_G"/>
</dbReference>
<evidence type="ECO:0000256" key="4">
    <source>
        <dbReference type="ARBA" id="ARBA00022729"/>
    </source>
</evidence>
<feature type="domain" description="Laminin EGF-like" evidence="18">
    <location>
        <begin position="751"/>
        <end position="803"/>
    </location>
</feature>
<feature type="domain" description="Laminin EGF-like" evidence="18">
    <location>
        <begin position="646"/>
        <end position="691"/>
    </location>
</feature>
<dbReference type="PROSITE" id="PS51115">
    <property type="entry name" value="LAMININ_IVA"/>
    <property type="match status" value="1"/>
</dbReference>
<feature type="domain" description="Laminin EGF-like" evidence="18">
    <location>
        <begin position="1982"/>
        <end position="2028"/>
    </location>
</feature>
<comment type="subcellular location">
    <subcellularLocation>
        <location evidence="1">Secreted</location>
        <location evidence="1">Extracellular space</location>
        <location evidence="1">Extracellular matrix</location>
        <location evidence="1">Basement membrane</location>
    </subcellularLocation>
</comment>
<dbReference type="FunFam" id="2.10.25.10:FF:000034">
    <property type="entry name" value="Laminin subunit alpha 3"/>
    <property type="match status" value="1"/>
</dbReference>
<dbReference type="FunFam" id="2.10.25.10:FF:000407">
    <property type="entry name" value="Laminin subunit alpha-3"/>
    <property type="match status" value="1"/>
</dbReference>
<feature type="domain" description="Laminin G" evidence="17">
    <location>
        <begin position="3068"/>
        <end position="3245"/>
    </location>
</feature>
<dbReference type="InterPro" id="IPR000742">
    <property type="entry name" value="EGF"/>
</dbReference>
<dbReference type="PROSITE" id="PS50027">
    <property type="entry name" value="EGF_LAM_2"/>
    <property type="match status" value="17"/>
</dbReference>
<feature type="disulfide bond" evidence="14">
    <location>
        <begin position="2001"/>
        <end position="2010"/>
    </location>
</feature>
<dbReference type="SMART" id="SM00180">
    <property type="entry name" value="EGF_Lam"/>
    <property type="match status" value="22"/>
</dbReference>
<feature type="disulfide bond" evidence="14">
    <location>
        <begin position="1405"/>
        <end position="1414"/>
    </location>
</feature>
<evidence type="ECO:0000256" key="1">
    <source>
        <dbReference type="ARBA" id="ARBA00004302"/>
    </source>
</evidence>
<feature type="disulfide bond" evidence="14">
    <location>
        <begin position="1899"/>
        <end position="1908"/>
    </location>
</feature>
<dbReference type="FunFam" id="2.60.120.260:FF:000092">
    <property type="entry name" value="Laminin subunit alpha-3"/>
    <property type="match status" value="1"/>
</dbReference>
<dbReference type="SMART" id="SM00181">
    <property type="entry name" value="EGF"/>
    <property type="match status" value="13"/>
</dbReference>
<dbReference type="PROSITE" id="PS51117">
    <property type="entry name" value="LAMININ_NTER"/>
    <property type="match status" value="1"/>
</dbReference>
<dbReference type="PROSITE" id="PS50025">
    <property type="entry name" value="LAM_G_DOMAIN"/>
    <property type="match status" value="5"/>
</dbReference>
<evidence type="ECO:0000256" key="16">
    <source>
        <dbReference type="SAM" id="SignalP"/>
    </source>
</evidence>
<keyword evidence="6" id="KW-0084">Basement membrane</keyword>
<dbReference type="Gene3D" id="2.10.25.10">
    <property type="entry name" value="Laminin"/>
    <property type="match status" value="21"/>
</dbReference>
<dbReference type="InterPro" id="IPR050440">
    <property type="entry name" value="Laminin/Netrin_ECM"/>
</dbReference>
<dbReference type="GO" id="GO:0016477">
    <property type="term" value="P:cell migration"/>
    <property type="evidence" value="ECO:0007669"/>
    <property type="project" value="UniProtKB-ARBA"/>
</dbReference>
<feature type="disulfide bond" evidence="14">
    <location>
        <begin position="1384"/>
        <end position="1396"/>
    </location>
</feature>
<dbReference type="Pfam" id="PF00052">
    <property type="entry name" value="Laminin_B"/>
    <property type="match status" value="1"/>
</dbReference>
<evidence type="ECO:0000256" key="9">
    <source>
        <dbReference type="ARBA" id="ARBA00023157"/>
    </source>
</evidence>
<dbReference type="FunFam" id="2.10.25.10:FF:000388">
    <property type="entry name" value="Laminin subunit alpha"/>
    <property type="match status" value="1"/>
</dbReference>
<feature type="disulfide bond" evidence="14">
    <location>
        <begin position="530"/>
        <end position="539"/>
    </location>
</feature>
<dbReference type="FunFam" id="2.10.25.10:FF:000069">
    <property type="entry name" value="Laminin subunit alpha 1"/>
    <property type="match status" value="1"/>
</dbReference>
<feature type="domain" description="Laminin EGF-like" evidence="18">
    <location>
        <begin position="1871"/>
        <end position="1928"/>
    </location>
</feature>
<feature type="disulfide bond" evidence="14">
    <location>
        <begin position="557"/>
        <end position="574"/>
    </location>
</feature>
<feature type="disulfide bond" evidence="14">
    <location>
        <begin position="483"/>
        <end position="492"/>
    </location>
</feature>
<dbReference type="Pfam" id="PF00053">
    <property type="entry name" value="EGF_laminin"/>
    <property type="match status" value="21"/>
</dbReference>
<dbReference type="PRINTS" id="PR00011">
    <property type="entry name" value="EGFLAMININ"/>
</dbReference>
<evidence type="ECO:0000256" key="6">
    <source>
        <dbReference type="ARBA" id="ARBA00022869"/>
    </source>
</evidence>
<dbReference type="EMBL" id="JAODUP010000226">
    <property type="protein sequence ID" value="KAK2155944.1"/>
    <property type="molecule type" value="Genomic_DNA"/>
</dbReference>
<feature type="domain" description="Laminin G" evidence="17">
    <location>
        <begin position="3518"/>
        <end position="3691"/>
    </location>
</feature>
<dbReference type="Pfam" id="PF00055">
    <property type="entry name" value="Laminin_N"/>
    <property type="match status" value="1"/>
</dbReference>
<reference evidence="22" key="1">
    <citation type="journal article" date="2023" name="Mol. Biol. Evol.">
        <title>Third-Generation Sequencing Reveals the Adaptive Role of the Epigenome in Three Deep-Sea Polychaetes.</title>
        <authorList>
            <person name="Perez M."/>
            <person name="Aroh O."/>
            <person name="Sun Y."/>
            <person name="Lan Y."/>
            <person name="Juniper S.K."/>
            <person name="Young C.R."/>
            <person name="Angers B."/>
            <person name="Qian P.Y."/>
        </authorList>
    </citation>
    <scope>NUCLEOTIDE SEQUENCE</scope>
    <source>
        <strain evidence="22">P08H-3</strain>
    </source>
</reference>
<feature type="domain" description="TNFR-Cys" evidence="19">
    <location>
        <begin position="1804"/>
        <end position="1852"/>
    </location>
</feature>
<evidence type="ECO:0000256" key="15">
    <source>
        <dbReference type="SAM" id="Coils"/>
    </source>
</evidence>
<evidence type="ECO:0000256" key="5">
    <source>
        <dbReference type="ARBA" id="ARBA00022737"/>
    </source>
</evidence>
<name>A0AAD9JMH1_9ANNE</name>
<feature type="disulfide bond" evidence="14">
    <location>
        <begin position="1953"/>
        <end position="1962"/>
    </location>
</feature>
<evidence type="ECO:0000259" key="20">
    <source>
        <dbReference type="PROSITE" id="PS51115"/>
    </source>
</evidence>
<feature type="domain" description="Laminin EGF-like" evidence="18">
    <location>
        <begin position="1544"/>
        <end position="1594"/>
    </location>
</feature>
<keyword evidence="10" id="KW-0325">Glycoprotein</keyword>
<feature type="domain" description="Laminin G" evidence="17">
    <location>
        <begin position="3338"/>
        <end position="3512"/>
    </location>
</feature>
<feature type="disulfide bond" evidence="14">
    <location>
        <begin position="774"/>
        <end position="783"/>
    </location>
</feature>
<dbReference type="InterPro" id="IPR008211">
    <property type="entry name" value="Laminin_N"/>
</dbReference>
<feature type="disulfide bond" evidence="14">
    <location>
        <begin position="646"/>
        <end position="658"/>
    </location>
</feature>